<dbReference type="PANTHER" id="PTHR12628:SF10">
    <property type="entry name" value="HOMEOBOX DOMAIN-CONTAINING PROTEIN"/>
    <property type="match status" value="1"/>
</dbReference>
<dbReference type="GO" id="GO:0003677">
    <property type="term" value="F:DNA binding"/>
    <property type="evidence" value="ECO:0007669"/>
    <property type="project" value="UniProtKB-UniRule"/>
</dbReference>
<dbReference type="SUPFAM" id="SSF57903">
    <property type="entry name" value="FYVE/PHD zinc finger"/>
    <property type="match status" value="1"/>
</dbReference>
<feature type="region of interest" description="Disordered" evidence="14">
    <location>
        <begin position="140"/>
        <end position="160"/>
    </location>
</feature>
<evidence type="ECO:0000259" key="15">
    <source>
        <dbReference type="PROSITE" id="PS50016"/>
    </source>
</evidence>
<sequence length="902" mass="102090">MRATGPENGKPKPQRQMGKSSSGQGEGKSNSISDGEVRGIDECRPGQIQTHNSEEAASRGSVGKIASGNENACKSTETRKDLLQDKGTYLIGPPLISDMNTDNRDQWSMVSRMEKESEGAFVAMEDVETYSEGHEADVLHNTNDQGESTKDQGNTSTRNVKTWKRVARELFNTKIFQFTVENNMLGNGRKTVTKREKGSELISSLKWKKGSKKISKSKKLTSKSHVKTFDDSTLSKRTVTESPCKGTRDDSAIKKLTSRKLLPKKLNKNSSKKIQGNASQSLVNSKGNGKEADGDIEIKNLRKRKRKKKRQKDKVELDEPSRLQRRTRYLLIKMKLEQNLIDAYSGEGWKGQSREKIKPEKELQRAKKQILKCKLGIRDAIRQLDSLSSVGCIEDSVIAPDGSVHHEHVRRHNYNCAKCKLREAFPDNDIVLCDGTCNCAFHQKCLDPPLDTESRDQGWFCRFCECKMAIIEAMNAHIGTHYSVNSNWQDIFKEEAAVPEGGDALLNQEVDWPSDDSEDHDYNPERRENSCSISASGTDDDESSSTSLSWSSDGEGFMGSKRWAMEVNDYKNYSVDSGIGSDETSDAEIICGRRQRHTVDYRKLYDEMFGKDASAYEQVSEDEDWGPAKRRRREKESDAVSTLMTLYGSEEKCPNVRTSEVKKKFPSDSKLRKRFFRIPPSAVEKLRQVFAENELPSRTVKENLSKELGLQSEKVIKWFKNARYIALKTRKAERTKRVHSSTRSSKVSRLETEKAAPANPTELKEALPGKVACAPNILKKTDQIKDSKSLRISLKKNQHKRASIESPANSNQVSIEFSDDMSLKKLLKAKAKRDKKKVKFIARGELKVAEEEMERLCEAKVRLEYLKQTLLRLQNRNTKKSNKSVSHESVIYIPIAELREKV</sequence>
<feature type="region of interest" description="Disordered" evidence="14">
    <location>
        <begin position="731"/>
        <end position="763"/>
    </location>
</feature>
<proteinExistence type="inferred from homology"/>
<feature type="compositionally biased region" description="Basic residues" evidence="14">
    <location>
        <begin position="731"/>
        <end position="740"/>
    </location>
</feature>
<evidence type="ECO:0000256" key="8">
    <source>
        <dbReference type="ARBA" id="ARBA00023155"/>
    </source>
</evidence>
<feature type="compositionally biased region" description="Basic and acidic residues" evidence="14">
    <location>
        <begin position="520"/>
        <end position="529"/>
    </location>
</feature>
<evidence type="ECO:0000313" key="17">
    <source>
        <dbReference type="EMBL" id="KAK0571383.1"/>
    </source>
</evidence>
<name>A0AA39RD28_ACESA</name>
<protein>
    <recommendedName>
        <fullName evidence="19">Pathogenesis-related homeodomain protein</fullName>
    </recommendedName>
</protein>
<dbReference type="SMART" id="SM00389">
    <property type="entry name" value="HOX"/>
    <property type="match status" value="1"/>
</dbReference>
<dbReference type="Proteomes" id="UP001168877">
    <property type="component" value="Unassembled WGS sequence"/>
</dbReference>
<keyword evidence="18" id="KW-1185">Reference proteome</keyword>
<comment type="similarity">
    <text evidence="2">Belongs to the PHD-associated homeobox family.</text>
</comment>
<feature type="compositionally biased region" description="Low complexity" evidence="14">
    <location>
        <begin position="544"/>
        <end position="554"/>
    </location>
</feature>
<feature type="compositionally biased region" description="Basic residues" evidence="14">
    <location>
        <begin position="213"/>
        <end position="226"/>
    </location>
</feature>
<evidence type="ECO:0000313" key="18">
    <source>
        <dbReference type="Proteomes" id="UP001168877"/>
    </source>
</evidence>
<dbReference type="GO" id="GO:0005634">
    <property type="term" value="C:nucleus"/>
    <property type="evidence" value="ECO:0007669"/>
    <property type="project" value="UniProtKB-SubCell"/>
</dbReference>
<dbReference type="InterPro" id="IPR011011">
    <property type="entry name" value="Znf_FYVE_PHD"/>
</dbReference>
<dbReference type="CDD" id="cd15504">
    <property type="entry name" value="PHD_PRHA_like"/>
    <property type="match status" value="1"/>
</dbReference>
<keyword evidence="4 12" id="KW-0863">Zinc-finger</keyword>
<keyword evidence="8 11" id="KW-0371">Homeobox</keyword>
<feature type="compositionally biased region" description="Basic residues" evidence="14">
    <location>
        <begin position="301"/>
        <end position="312"/>
    </location>
</feature>
<dbReference type="SUPFAM" id="SSF46689">
    <property type="entry name" value="Homeodomain-like"/>
    <property type="match status" value="1"/>
</dbReference>
<dbReference type="AlphaFoldDB" id="A0AA39RD28"/>
<dbReference type="FunFam" id="1.10.10.60:FF:000437">
    <property type="entry name" value="pathogenesis-related homeodomain protein"/>
    <property type="match status" value="1"/>
</dbReference>
<feature type="DNA-binding region" description="Homeobox" evidence="11">
    <location>
        <begin position="671"/>
        <end position="730"/>
    </location>
</feature>
<feature type="compositionally biased region" description="Basic and acidic residues" evidence="14">
    <location>
        <begin position="35"/>
        <end position="44"/>
    </location>
</feature>
<keyword evidence="6" id="KW-0805">Transcription regulation</keyword>
<dbReference type="PROSITE" id="PS01359">
    <property type="entry name" value="ZF_PHD_1"/>
    <property type="match status" value="1"/>
</dbReference>
<evidence type="ECO:0000256" key="4">
    <source>
        <dbReference type="ARBA" id="ARBA00022771"/>
    </source>
</evidence>
<feature type="region of interest" description="Disordered" evidence="14">
    <location>
        <begin position="213"/>
        <end position="320"/>
    </location>
</feature>
<evidence type="ECO:0000256" key="14">
    <source>
        <dbReference type="SAM" id="MobiDB-lite"/>
    </source>
</evidence>
<comment type="caution">
    <text evidence="17">The sequence shown here is derived from an EMBL/GenBank/DDBJ whole genome shotgun (WGS) entry which is preliminary data.</text>
</comment>
<feature type="region of interest" description="Disordered" evidence="14">
    <location>
        <begin position="507"/>
        <end position="554"/>
    </location>
</feature>
<evidence type="ECO:0000256" key="7">
    <source>
        <dbReference type="ARBA" id="ARBA00023125"/>
    </source>
</evidence>
<evidence type="ECO:0000256" key="9">
    <source>
        <dbReference type="ARBA" id="ARBA00023163"/>
    </source>
</evidence>
<feature type="domain" description="PHD-type" evidence="15">
    <location>
        <begin position="413"/>
        <end position="467"/>
    </location>
</feature>
<dbReference type="InterPro" id="IPR001356">
    <property type="entry name" value="HD"/>
</dbReference>
<dbReference type="EMBL" id="JAUESC010000388">
    <property type="protein sequence ID" value="KAK0571383.1"/>
    <property type="molecule type" value="Genomic_DNA"/>
</dbReference>
<reference evidence="17" key="1">
    <citation type="journal article" date="2022" name="Plant J.">
        <title>Strategies of tolerance reflected in two North American maple genomes.</title>
        <authorList>
            <person name="McEvoy S.L."/>
            <person name="Sezen U.U."/>
            <person name="Trouern-Trend A."/>
            <person name="McMahon S.M."/>
            <person name="Schaberg P.G."/>
            <person name="Yang J."/>
            <person name="Wegrzyn J.L."/>
            <person name="Swenson N.G."/>
        </authorList>
    </citation>
    <scope>NUCLEOTIDE SEQUENCE</scope>
    <source>
        <strain evidence="17">NS2018</strain>
    </source>
</reference>
<comment type="subcellular location">
    <subcellularLocation>
        <location evidence="1 11 13">Nucleus</location>
    </subcellularLocation>
</comment>
<dbReference type="SMART" id="SM00249">
    <property type="entry name" value="PHD"/>
    <property type="match status" value="1"/>
</dbReference>
<evidence type="ECO:0000256" key="11">
    <source>
        <dbReference type="PROSITE-ProRule" id="PRU00108"/>
    </source>
</evidence>
<feature type="compositionally biased region" description="Basic residues" evidence="14">
    <location>
        <begin position="256"/>
        <end position="271"/>
    </location>
</feature>
<feature type="domain" description="Homeobox" evidence="16">
    <location>
        <begin position="669"/>
        <end position="729"/>
    </location>
</feature>
<dbReference type="Pfam" id="PF00046">
    <property type="entry name" value="Homeodomain"/>
    <property type="match status" value="1"/>
</dbReference>
<dbReference type="InterPro" id="IPR009057">
    <property type="entry name" value="Homeodomain-like_sf"/>
</dbReference>
<evidence type="ECO:0008006" key="19">
    <source>
        <dbReference type="Google" id="ProtNLM"/>
    </source>
</evidence>
<keyword evidence="9" id="KW-0804">Transcription</keyword>
<dbReference type="GO" id="GO:0003682">
    <property type="term" value="F:chromatin binding"/>
    <property type="evidence" value="ECO:0007669"/>
    <property type="project" value="TreeGrafter"/>
</dbReference>
<evidence type="ECO:0000259" key="16">
    <source>
        <dbReference type="PROSITE" id="PS50071"/>
    </source>
</evidence>
<evidence type="ECO:0000256" key="6">
    <source>
        <dbReference type="ARBA" id="ARBA00023015"/>
    </source>
</evidence>
<dbReference type="Gene3D" id="3.30.40.10">
    <property type="entry name" value="Zinc/RING finger domain, C3HC4 (zinc finger)"/>
    <property type="match status" value="1"/>
</dbReference>
<dbReference type="PROSITE" id="PS50016">
    <property type="entry name" value="ZF_PHD_2"/>
    <property type="match status" value="1"/>
</dbReference>
<keyword evidence="3" id="KW-0479">Metal-binding</keyword>
<dbReference type="GO" id="GO:0008270">
    <property type="term" value="F:zinc ion binding"/>
    <property type="evidence" value="ECO:0007669"/>
    <property type="project" value="UniProtKB-KW"/>
</dbReference>
<dbReference type="CDD" id="cd00086">
    <property type="entry name" value="homeodomain"/>
    <property type="match status" value="1"/>
</dbReference>
<feature type="compositionally biased region" description="Low complexity" evidence="14">
    <location>
        <begin position="18"/>
        <end position="31"/>
    </location>
</feature>
<evidence type="ECO:0000256" key="10">
    <source>
        <dbReference type="ARBA" id="ARBA00023242"/>
    </source>
</evidence>
<evidence type="ECO:0000256" key="5">
    <source>
        <dbReference type="ARBA" id="ARBA00022833"/>
    </source>
</evidence>
<dbReference type="InterPro" id="IPR019786">
    <property type="entry name" value="Zinc_finger_PHD-type_CS"/>
</dbReference>
<feature type="compositionally biased region" description="Polar residues" evidence="14">
    <location>
        <begin position="274"/>
        <end position="287"/>
    </location>
</feature>
<dbReference type="GO" id="GO:0045814">
    <property type="term" value="P:negative regulation of gene expression, epigenetic"/>
    <property type="evidence" value="ECO:0007669"/>
    <property type="project" value="TreeGrafter"/>
</dbReference>
<accession>A0AA39RD28</accession>
<evidence type="ECO:0000256" key="1">
    <source>
        <dbReference type="ARBA" id="ARBA00004123"/>
    </source>
</evidence>
<keyword evidence="7 11" id="KW-0238">DNA-binding</keyword>
<dbReference type="InterPro" id="IPR013083">
    <property type="entry name" value="Znf_RING/FYVE/PHD"/>
</dbReference>
<keyword evidence="10 11" id="KW-0539">Nucleus</keyword>
<evidence type="ECO:0000256" key="13">
    <source>
        <dbReference type="RuleBase" id="RU000682"/>
    </source>
</evidence>
<dbReference type="InterPro" id="IPR019787">
    <property type="entry name" value="Znf_PHD-finger"/>
</dbReference>
<dbReference type="InterPro" id="IPR045876">
    <property type="entry name" value="PRHA-like_PHD-finger"/>
</dbReference>
<evidence type="ECO:0000256" key="12">
    <source>
        <dbReference type="PROSITE-ProRule" id="PRU00146"/>
    </source>
</evidence>
<feature type="region of interest" description="Disordered" evidence="14">
    <location>
        <begin position="1"/>
        <end position="78"/>
    </location>
</feature>
<keyword evidence="5" id="KW-0862">Zinc</keyword>
<dbReference type="PANTHER" id="PTHR12628">
    <property type="entry name" value="POLYCOMB-LIKE TRANSCRIPTION FACTOR"/>
    <property type="match status" value="1"/>
</dbReference>
<gene>
    <name evidence="17" type="ORF">LWI29_014938</name>
</gene>
<evidence type="ECO:0000256" key="2">
    <source>
        <dbReference type="ARBA" id="ARBA00007427"/>
    </source>
</evidence>
<feature type="compositionally biased region" description="Basic and acidic residues" evidence="14">
    <location>
        <begin position="288"/>
        <end position="300"/>
    </location>
</feature>
<dbReference type="Gene3D" id="1.10.10.60">
    <property type="entry name" value="Homeodomain-like"/>
    <property type="match status" value="1"/>
</dbReference>
<organism evidence="17 18">
    <name type="scientific">Acer saccharum</name>
    <name type="common">Sugar maple</name>
    <dbReference type="NCBI Taxonomy" id="4024"/>
    <lineage>
        <taxon>Eukaryota</taxon>
        <taxon>Viridiplantae</taxon>
        <taxon>Streptophyta</taxon>
        <taxon>Embryophyta</taxon>
        <taxon>Tracheophyta</taxon>
        <taxon>Spermatophyta</taxon>
        <taxon>Magnoliopsida</taxon>
        <taxon>eudicotyledons</taxon>
        <taxon>Gunneridae</taxon>
        <taxon>Pentapetalae</taxon>
        <taxon>rosids</taxon>
        <taxon>malvids</taxon>
        <taxon>Sapindales</taxon>
        <taxon>Sapindaceae</taxon>
        <taxon>Hippocastanoideae</taxon>
        <taxon>Acereae</taxon>
        <taxon>Acer</taxon>
    </lineage>
</organism>
<dbReference type="InterPro" id="IPR001965">
    <property type="entry name" value="Znf_PHD"/>
</dbReference>
<dbReference type="PROSITE" id="PS50071">
    <property type="entry name" value="HOMEOBOX_2"/>
    <property type="match status" value="1"/>
</dbReference>
<reference evidence="17" key="2">
    <citation type="submission" date="2023-06" db="EMBL/GenBank/DDBJ databases">
        <authorList>
            <person name="Swenson N.G."/>
            <person name="Wegrzyn J.L."/>
            <person name="Mcevoy S.L."/>
        </authorList>
    </citation>
    <scope>NUCLEOTIDE SEQUENCE</scope>
    <source>
        <strain evidence="17">NS2018</strain>
        <tissue evidence="17">Leaf</tissue>
    </source>
</reference>
<evidence type="ECO:0000256" key="3">
    <source>
        <dbReference type="ARBA" id="ARBA00022723"/>
    </source>
</evidence>
<dbReference type="Pfam" id="PF00628">
    <property type="entry name" value="PHD"/>
    <property type="match status" value="1"/>
</dbReference>